<dbReference type="Proteomes" id="UP000031732">
    <property type="component" value="Genome"/>
</dbReference>
<evidence type="ECO:0000313" key="2">
    <source>
        <dbReference type="Proteomes" id="UP000031732"/>
    </source>
</evidence>
<sequence>MLVYLLHFKPPHGAGLGFDIRRQFVNEYVGVRSAAPFIDTVVVGTVFEEQLPFVGVKVNLAETALAACYCAFAFDTRKV</sequence>
<dbReference type="GeneID" id="23681294"/>
<proteinExistence type="predicted"/>
<keyword evidence="2" id="KW-1185">Reference proteome</keyword>
<reference evidence="2" key="1">
    <citation type="submission" date="2014-11" db="EMBL/GenBank/DDBJ databases">
        <title>Complete genome sequence of Paracoccus marcusii phage vB_PmaS_IMEP1 isolated from the South China Sea.</title>
        <authorList>
            <person name="Xu Y."/>
            <person name="Zhang R."/>
            <person name="Jiao N."/>
        </authorList>
    </citation>
    <scope>NUCLEOTIDE SEQUENCE [LARGE SCALE GENOMIC DNA]</scope>
</reference>
<dbReference type="KEGG" id="vg:23681294"/>
<dbReference type="RefSeq" id="YP_009126400.1">
    <property type="nucleotide sequence ID" value="NC_026608.1"/>
</dbReference>
<protein>
    <submittedName>
        <fullName evidence="1">Uncharacterized protein</fullName>
    </submittedName>
</protein>
<reference evidence="1 2" key="2">
    <citation type="journal article" date="2015" name="Stand. Genomic Sci.">
        <title>Complete genome sequence of Paracoccus marcusii phage vB_PmaS-R3 isolated from the South China Sea.</title>
        <authorList>
            <person name="Xu Y."/>
            <person name="Zhang R."/>
            <person name="Jiao N."/>
        </authorList>
    </citation>
    <scope>NUCLEOTIDE SEQUENCE [LARGE SCALE GENOMIC DNA]</scope>
</reference>
<evidence type="ECO:0000313" key="1">
    <source>
        <dbReference type="EMBL" id="AJD83134.1"/>
    </source>
</evidence>
<organism evidence="1 2">
    <name type="scientific">Paracoccus phage vB_PmaS-R3</name>
    <dbReference type="NCBI Taxonomy" id="2494563"/>
    <lineage>
        <taxon>Viruses</taxon>
        <taxon>Duplodnaviria</taxon>
        <taxon>Heunggongvirae</taxon>
        <taxon>Uroviricota</taxon>
        <taxon>Caudoviricetes</taxon>
        <taxon>Zhuquevirus</taxon>
        <taxon>Zhuquevirus R3</taxon>
    </lineage>
</organism>
<accession>A0A0B5A585</accession>
<name>A0A0B5A585_9CAUD</name>
<dbReference type="EMBL" id="KP162168">
    <property type="protein sequence ID" value="AJD83134.1"/>
    <property type="molecule type" value="Genomic_DNA"/>
</dbReference>